<dbReference type="Proteomes" id="UP000007947">
    <property type="component" value="Chromosome"/>
</dbReference>
<dbReference type="STRING" id="1032480.MLP_20790"/>
<dbReference type="InterPro" id="IPR027266">
    <property type="entry name" value="TrmE/GcvT-like"/>
</dbReference>
<dbReference type="OrthoDB" id="9814782at2"/>
<dbReference type="AlphaFoldDB" id="F5XDS0"/>
<evidence type="ECO:0000313" key="2">
    <source>
        <dbReference type="Proteomes" id="UP000007947"/>
    </source>
</evidence>
<dbReference type="RefSeq" id="WP_013862965.1">
    <property type="nucleotide sequence ID" value="NC_015635.1"/>
</dbReference>
<dbReference type="GO" id="GO:0008115">
    <property type="term" value="F:sarcosine oxidase activity"/>
    <property type="evidence" value="ECO:0007669"/>
    <property type="project" value="UniProtKB-EC"/>
</dbReference>
<gene>
    <name evidence="1" type="primary">soxG</name>
    <name evidence="1" type="ordered locus">MLP_20790</name>
</gene>
<proteinExistence type="predicted"/>
<name>F5XDS0_MICPN</name>
<organism evidence="1 2">
    <name type="scientific">Microlunatus phosphovorus (strain ATCC 700054 / DSM 10555 / JCM 9379 / NBRC 101784 / NCIMB 13414 / VKM Ac-1990 / NM-1)</name>
    <dbReference type="NCBI Taxonomy" id="1032480"/>
    <lineage>
        <taxon>Bacteria</taxon>
        <taxon>Bacillati</taxon>
        <taxon>Actinomycetota</taxon>
        <taxon>Actinomycetes</taxon>
        <taxon>Propionibacteriales</taxon>
        <taxon>Propionibacteriaceae</taxon>
        <taxon>Microlunatus</taxon>
    </lineage>
</organism>
<dbReference type="InterPro" id="IPR007375">
    <property type="entry name" value="SoxG"/>
</dbReference>
<keyword evidence="2" id="KW-1185">Reference proteome</keyword>
<protein>
    <submittedName>
        <fullName evidence="1">Sarcosine oxidase gamma subunit</fullName>
        <ecNumber evidence="1">1.5.3.1</ecNumber>
    </submittedName>
</protein>
<sequence length="210" mass="21935">MAESAVLESVNLEPGDRRVSPAAHLAEQFAAAEVTGPRGVGLREVPFQTMVGVRTVPGSEVAGRVEAQLGTALPASCGSVSVAEGTAVLWLSPDEFLVVSDTDPATLTSALVEAVAEGPGSATDLSANRTTFELTGPSARGVLEKGCPLDLHPRAFAVGSAYVTALWSVPIILWQTGAESYRVLPRSSFADFLGRRLLDAMAEFRAPELT</sequence>
<dbReference type="Gene3D" id="3.30.1360.120">
    <property type="entry name" value="Probable tRNA modification gtpase trme, domain 1"/>
    <property type="match status" value="1"/>
</dbReference>
<keyword evidence="1" id="KW-0560">Oxidoreductase</keyword>
<evidence type="ECO:0000313" key="1">
    <source>
        <dbReference type="EMBL" id="BAK35093.1"/>
    </source>
</evidence>
<dbReference type="HOGENOM" id="CLU_114076_0_0_11"/>
<dbReference type="KEGG" id="mph:MLP_20790"/>
<reference evidence="1 2" key="1">
    <citation type="submission" date="2011-05" db="EMBL/GenBank/DDBJ databases">
        <title>Whole genome sequence of Microlunatus phosphovorus NM-1.</title>
        <authorList>
            <person name="Hosoyama A."/>
            <person name="Sasaki K."/>
            <person name="Harada T."/>
            <person name="Igarashi R."/>
            <person name="Kawakoshi A."/>
            <person name="Sasagawa M."/>
            <person name="Fukada J."/>
            <person name="Nakamura S."/>
            <person name="Katano Y."/>
            <person name="Hanada S."/>
            <person name="Kamagata Y."/>
            <person name="Nakamura N."/>
            <person name="Yamazaki S."/>
            <person name="Fujita N."/>
        </authorList>
    </citation>
    <scope>NUCLEOTIDE SEQUENCE [LARGE SCALE GENOMIC DNA]</scope>
    <source>
        <strain evidence="2">ATCC 700054 / DSM 10555 / JCM 9379 / NBRC 101784 / NCIMB 13414 / VKM Ac-1990 / NM-1</strain>
    </source>
</reference>
<accession>F5XDS0</accession>
<dbReference type="Pfam" id="PF04268">
    <property type="entry name" value="SoxG"/>
    <property type="match status" value="1"/>
</dbReference>
<dbReference type="EC" id="1.5.3.1" evidence="1"/>
<dbReference type="SUPFAM" id="SSF103025">
    <property type="entry name" value="Folate-binding domain"/>
    <property type="match status" value="1"/>
</dbReference>
<dbReference type="eggNOG" id="COG4583">
    <property type="taxonomic scope" value="Bacteria"/>
</dbReference>
<dbReference type="EMBL" id="AP012204">
    <property type="protein sequence ID" value="BAK35093.1"/>
    <property type="molecule type" value="Genomic_DNA"/>
</dbReference>
<dbReference type="Gene3D" id="3.30.70.1520">
    <property type="entry name" value="Heterotetrameric sarcosine oxidase"/>
    <property type="match status" value="1"/>
</dbReference>